<comment type="caution">
    <text evidence="2">The sequence shown here is derived from an EMBL/GenBank/DDBJ whole genome shotgun (WGS) entry which is preliminary data.</text>
</comment>
<sequence length="363" mass="40204">MKKTVLMAAALTTLAAHAQDSTQQTKQTTNPLTISGYVEGYYSYDFNRPDNNNRPGFLYNFNRHNEFNLNVGFVKAAYATERTRANLAIGVGSYMNANYAAEPGVLKNIFEANAGYKLSAKNDIWLDIGIIPSHIGFESAIGKDNWTLTRSMVAENTPYFESGAKLSYASADGKLQLAALALNGWQRITRVEGNSLLSWGTQLTYKPSDKVTLNYSTFIGTDKPDSARLWRYHNNLYGVFQLSEKIGLITSLDIGLEQQTPKDKELNTWYTPVAILRITPSSNWAFAFRGEYFSDANGVIIGTGTPNGFKTTGASVNVDYSPLTNVLLRLELRHLNSKDEIFEKEGANSRNNTAITFSTAIGF</sequence>
<reference evidence="2 3" key="1">
    <citation type="submission" date="2022-01" db="EMBL/GenBank/DDBJ databases">
        <title>Flavihumibacter sp. nov., isolated from sediment of a river.</title>
        <authorList>
            <person name="Liu H."/>
        </authorList>
    </citation>
    <scope>NUCLEOTIDE SEQUENCE [LARGE SCALE GENOMIC DNA]</scope>
    <source>
        <strain evidence="2 3">RY-1</strain>
    </source>
</reference>
<accession>A0ABS9BJF0</accession>
<gene>
    <name evidence="2" type="ORF">L0U88_14480</name>
</gene>
<dbReference type="Proteomes" id="UP001200145">
    <property type="component" value="Unassembled WGS sequence"/>
</dbReference>
<dbReference type="EMBL" id="JAKEVY010000003">
    <property type="protein sequence ID" value="MCF1715842.1"/>
    <property type="molecule type" value="Genomic_DNA"/>
</dbReference>
<dbReference type="InterPro" id="IPR011486">
    <property type="entry name" value="BBP2"/>
</dbReference>
<feature type="chain" id="PRO_5045325733" evidence="1">
    <location>
        <begin position="19"/>
        <end position="363"/>
    </location>
</feature>
<proteinExistence type="predicted"/>
<dbReference type="Pfam" id="PF07642">
    <property type="entry name" value="BBP2"/>
    <property type="match status" value="1"/>
</dbReference>
<feature type="signal peptide" evidence="1">
    <location>
        <begin position="1"/>
        <end position="18"/>
    </location>
</feature>
<evidence type="ECO:0000313" key="3">
    <source>
        <dbReference type="Proteomes" id="UP001200145"/>
    </source>
</evidence>
<organism evidence="2 3">
    <name type="scientific">Flavihumibacter fluminis</name>
    <dbReference type="NCBI Taxonomy" id="2909236"/>
    <lineage>
        <taxon>Bacteria</taxon>
        <taxon>Pseudomonadati</taxon>
        <taxon>Bacteroidota</taxon>
        <taxon>Chitinophagia</taxon>
        <taxon>Chitinophagales</taxon>
        <taxon>Chitinophagaceae</taxon>
        <taxon>Flavihumibacter</taxon>
    </lineage>
</organism>
<keyword evidence="1" id="KW-0732">Signal</keyword>
<keyword evidence="3" id="KW-1185">Reference proteome</keyword>
<dbReference type="RefSeq" id="WP_234866790.1">
    <property type="nucleotide sequence ID" value="NZ_JAKEVY010000003.1"/>
</dbReference>
<evidence type="ECO:0000313" key="2">
    <source>
        <dbReference type="EMBL" id="MCF1715842.1"/>
    </source>
</evidence>
<name>A0ABS9BJF0_9BACT</name>
<evidence type="ECO:0000256" key="1">
    <source>
        <dbReference type="SAM" id="SignalP"/>
    </source>
</evidence>
<protein>
    <submittedName>
        <fullName evidence="2">Porin</fullName>
    </submittedName>
</protein>